<gene>
    <name evidence="1" type="ORF">S01H1_36141</name>
</gene>
<organism evidence="1">
    <name type="scientific">marine sediment metagenome</name>
    <dbReference type="NCBI Taxonomy" id="412755"/>
    <lineage>
        <taxon>unclassified sequences</taxon>
        <taxon>metagenomes</taxon>
        <taxon>ecological metagenomes</taxon>
    </lineage>
</organism>
<sequence>FHTFMDHPETIPGYMLSGLIYKDDWFDSVPMDDELRWAFERWIQTHDLMHVVSGYGADLAGEGLNIYFSGGYNLGISWRATFWSPFGLAPRLMRPSIGRRRWLGLLREAWERGNAARLHLPFESVPWEDLLPQPLAAARTALGLPPLADPAMNSAEWTDDGFFTRRFLASNVDYDSVQGVKSAVEAGVSVKDLMRADIDTRRRVEKLAREGAAVDVLVGALAI</sequence>
<protein>
    <submittedName>
        <fullName evidence="1">Uncharacterized protein</fullName>
    </submittedName>
</protein>
<dbReference type="EMBL" id="BARS01022619">
    <property type="protein sequence ID" value="GAG02106.1"/>
    <property type="molecule type" value="Genomic_DNA"/>
</dbReference>
<name>X0VNH7_9ZZZZ</name>
<accession>X0VNH7</accession>
<reference evidence="1" key="1">
    <citation type="journal article" date="2014" name="Front. Microbiol.">
        <title>High frequency of phylogenetically diverse reductive dehalogenase-homologous genes in deep subseafloor sedimentary metagenomes.</title>
        <authorList>
            <person name="Kawai M."/>
            <person name="Futagami T."/>
            <person name="Toyoda A."/>
            <person name="Takaki Y."/>
            <person name="Nishi S."/>
            <person name="Hori S."/>
            <person name="Arai W."/>
            <person name="Tsubouchi T."/>
            <person name="Morono Y."/>
            <person name="Uchiyama I."/>
            <person name="Ito T."/>
            <person name="Fujiyama A."/>
            <person name="Inagaki F."/>
            <person name="Takami H."/>
        </authorList>
    </citation>
    <scope>NUCLEOTIDE SEQUENCE</scope>
    <source>
        <strain evidence="1">Expedition CK06-06</strain>
    </source>
</reference>
<feature type="non-terminal residue" evidence="1">
    <location>
        <position position="1"/>
    </location>
</feature>
<evidence type="ECO:0000313" key="1">
    <source>
        <dbReference type="EMBL" id="GAG02106.1"/>
    </source>
</evidence>
<dbReference type="AlphaFoldDB" id="X0VNH7"/>
<proteinExistence type="predicted"/>
<comment type="caution">
    <text evidence="1">The sequence shown here is derived from an EMBL/GenBank/DDBJ whole genome shotgun (WGS) entry which is preliminary data.</text>
</comment>